<organism evidence="2 3">
    <name type="scientific">Elaeophora elaphi</name>
    <dbReference type="NCBI Taxonomy" id="1147741"/>
    <lineage>
        <taxon>Eukaryota</taxon>
        <taxon>Metazoa</taxon>
        <taxon>Ecdysozoa</taxon>
        <taxon>Nematoda</taxon>
        <taxon>Chromadorea</taxon>
        <taxon>Rhabditida</taxon>
        <taxon>Spirurina</taxon>
        <taxon>Spiruromorpha</taxon>
        <taxon>Filarioidea</taxon>
        <taxon>Onchocercidae</taxon>
        <taxon>Elaeophora</taxon>
    </lineage>
</organism>
<feature type="compositionally biased region" description="Acidic residues" evidence="1">
    <location>
        <begin position="42"/>
        <end position="51"/>
    </location>
</feature>
<protein>
    <submittedName>
        <fullName evidence="3">Ras-GEF domain-containing protein</fullName>
    </submittedName>
</protein>
<evidence type="ECO:0000256" key="1">
    <source>
        <dbReference type="SAM" id="MobiDB-lite"/>
    </source>
</evidence>
<sequence length="152" mass="17343">SLDGGREKARGARRDNAQEVINQEPELREETEWASLPNAPLPDDEDEEEETPVAPMQATANAELEESIRELVLWSRTIIVPVLVTETAATWEEFHSADLGNVMEQFQKELQVSKAEPYKMLRTVAIRYENFDFFKGIACTCHQYTLSVFVHC</sequence>
<dbReference type="Proteomes" id="UP000050640">
    <property type="component" value="Unplaced"/>
</dbReference>
<proteinExistence type="predicted"/>
<dbReference type="AlphaFoldDB" id="A0A0R3RTA1"/>
<reference evidence="3" key="1">
    <citation type="submission" date="2017-02" db="UniProtKB">
        <authorList>
            <consortium name="WormBaseParasite"/>
        </authorList>
    </citation>
    <scope>IDENTIFICATION</scope>
</reference>
<keyword evidence="2" id="KW-1185">Reference proteome</keyword>
<name>A0A0R3RTA1_9BILA</name>
<accession>A0A0R3RTA1</accession>
<feature type="compositionally biased region" description="Basic and acidic residues" evidence="1">
    <location>
        <begin position="1"/>
        <end position="17"/>
    </location>
</feature>
<feature type="region of interest" description="Disordered" evidence="1">
    <location>
        <begin position="1"/>
        <end position="60"/>
    </location>
</feature>
<evidence type="ECO:0000313" key="2">
    <source>
        <dbReference type="Proteomes" id="UP000050640"/>
    </source>
</evidence>
<dbReference type="WBParaSite" id="EEL_0000517701-mRNA-1">
    <property type="protein sequence ID" value="EEL_0000517701-mRNA-1"/>
    <property type="gene ID" value="EEL_0000517701"/>
</dbReference>
<evidence type="ECO:0000313" key="3">
    <source>
        <dbReference type="WBParaSite" id="EEL_0000517701-mRNA-1"/>
    </source>
</evidence>